<dbReference type="Proteomes" id="UP000757540">
    <property type="component" value="Unassembled WGS sequence"/>
</dbReference>
<protein>
    <submittedName>
        <fullName evidence="3">Uncharacterized membrane protein (DUF485 family)</fullName>
    </submittedName>
</protein>
<dbReference type="InterPro" id="IPR025557">
    <property type="entry name" value="DUF4282"/>
</dbReference>
<keyword evidence="2" id="KW-1133">Transmembrane helix</keyword>
<evidence type="ECO:0000313" key="4">
    <source>
        <dbReference type="Proteomes" id="UP000757540"/>
    </source>
</evidence>
<feature type="compositionally biased region" description="Low complexity" evidence="1">
    <location>
        <begin position="29"/>
        <end position="42"/>
    </location>
</feature>
<reference evidence="3 4" key="1">
    <citation type="submission" date="2020-05" db="EMBL/GenBank/DDBJ databases">
        <title>Genomic Encyclopedia of Type Strains, Phase III (KMG-III): the genomes of soil and plant-associated and newly described type strains.</title>
        <authorList>
            <person name="Whitman W."/>
        </authorList>
    </citation>
    <scope>NUCLEOTIDE SEQUENCE [LARGE SCALE GENOMIC DNA]</scope>
    <source>
        <strain evidence="3 4">KCTC 19046</strain>
    </source>
</reference>
<feature type="transmembrane region" description="Helical" evidence="2">
    <location>
        <begin position="92"/>
        <end position="115"/>
    </location>
</feature>
<gene>
    <name evidence="3" type="ORF">HDG69_003614</name>
</gene>
<evidence type="ECO:0000256" key="2">
    <source>
        <dbReference type="SAM" id="Phobius"/>
    </source>
</evidence>
<keyword evidence="2" id="KW-0812">Transmembrane</keyword>
<evidence type="ECO:0000313" key="3">
    <source>
        <dbReference type="EMBL" id="NOV99012.1"/>
    </source>
</evidence>
<comment type="caution">
    <text evidence="3">The sequence shown here is derived from an EMBL/GenBank/DDBJ whole genome shotgun (WGS) entry which is preliminary data.</text>
</comment>
<name>A0ABX2A817_9MICO</name>
<dbReference type="RefSeq" id="WP_171785195.1">
    <property type="nucleotide sequence ID" value="NZ_BAAAML010000004.1"/>
</dbReference>
<feature type="transmembrane region" description="Helical" evidence="2">
    <location>
        <begin position="121"/>
        <end position="141"/>
    </location>
</feature>
<feature type="compositionally biased region" description="Pro residues" evidence="1">
    <location>
        <begin position="1"/>
        <end position="12"/>
    </location>
</feature>
<organism evidence="3 4">
    <name type="scientific">Isoptericola halotolerans</name>
    <dbReference type="NCBI Taxonomy" id="300560"/>
    <lineage>
        <taxon>Bacteria</taxon>
        <taxon>Bacillati</taxon>
        <taxon>Actinomycetota</taxon>
        <taxon>Actinomycetes</taxon>
        <taxon>Micrococcales</taxon>
        <taxon>Promicromonosporaceae</taxon>
        <taxon>Isoptericola</taxon>
    </lineage>
</organism>
<evidence type="ECO:0000256" key="1">
    <source>
        <dbReference type="SAM" id="MobiDB-lite"/>
    </source>
</evidence>
<accession>A0ABX2A817</accession>
<keyword evidence="4" id="KW-1185">Reference proteome</keyword>
<dbReference type="EMBL" id="JABEZU010000005">
    <property type="protein sequence ID" value="NOV99012.1"/>
    <property type="molecule type" value="Genomic_DNA"/>
</dbReference>
<feature type="region of interest" description="Disordered" evidence="1">
    <location>
        <begin position="1"/>
        <end position="44"/>
    </location>
</feature>
<keyword evidence="2" id="KW-0472">Membrane</keyword>
<proteinExistence type="predicted"/>
<sequence length="169" mass="18930">MSENTPTPPGQPGDPYGQQPPQQPPGRPQQPYQQPEQPYQQPIGERPVGEEPFYAGAASSAADVARNDTKGFFGALFDYSFTNYVTPKVVKIIYIIVTILIAFWWLIALIASFVTLFSDQWYLGLIGILFGWIVALVYLALWRIGLEFVQAIVSISEKVNLYARRDGIM</sequence>
<dbReference type="Pfam" id="PF14110">
    <property type="entry name" value="DUF4282"/>
    <property type="match status" value="1"/>
</dbReference>